<evidence type="ECO:0000256" key="5">
    <source>
        <dbReference type="ARBA" id="ARBA00022692"/>
    </source>
</evidence>
<evidence type="ECO:0000313" key="11">
    <source>
        <dbReference type="Proteomes" id="UP001500582"/>
    </source>
</evidence>
<dbReference type="RefSeq" id="WP_345209153.1">
    <property type="nucleotide sequence ID" value="NZ_BAABFT010000001.1"/>
</dbReference>
<dbReference type="EC" id="2.7.13.3" evidence="2"/>
<feature type="transmembrane region" description="Helical" evidence="8">
    <location>
        <begin position="127"/>
        <end position="149"/>
    </location>
</feature>
<dbReference type="SMART" id="SM00387">
    <property type="entry name" value="HATPase_c"/>
    <property type="match status" value="1"/>
</dbReference>
<dbReference type="Pfam" id="PF00512">
    <property type="entry name" value="HisKA"/>
    <property type="match status" value="1"/>
</dbReference>
<dbReference type="CDD" id="cd00075">
    <property type="entry name" value="HATPase"/>
    <property type="match status" value="1"/>
</dbReference>
<organism evidence="10 11">
    <name type="scientific">Mucilaginibacter gynuensis</name>
    <dbReference type="NCBI Taxonomy" id="1302236"/>
    <lineage>
        <taxon>Bacteria</taxon>
        <taxon>Pseudomonadati</taxon>
        <taxon>Bacteroidota</taxon>
        <taxon>Sphingobacteriia</taxon>
        <taxon>Sphingobacteriales</taxon>
        <taxon>Sphingobacteriaceae</taxon>
        <taxon>Mucilaginibacter</taxon>
    </lineage>
</organism>
<evidence type="ECO:0000256" key="8">
    <source>
        <dbReference type="SAM" id="Phobius"/>
    </source>
</evidence>
<dbReference type="SMART" id="SM00388">
    <property type="entry name" value="HisKA"/>
    <property type="match status" value="1"/>
</dbReference>
<dbReference type="SUPFAM" id="SSF47384">
    <property type="entry name" value="Homodimeric domain of signal transducing histidine kinase"/>
    <property type="match status" value="1"/>
</dbReference>
<evidence type="ECO:0000256" key="1">
    <source>
        <dbReference type="ARBA" id="ARBA00000085"/>
    </source>
</evidence>
<sequence length="415" mass="47440">MKLFTRYNRATTMLTIVVMLVLGVIYYYVISGILTSQVDRDLEVEEQEIFEHVKLNHELPVVYPSNHQFIYLTPVKSPVKRRFIDTQYKDPDENAMEPARGLISSVVLNSQRYQIRVVQSTVETEDLIRVIFMITAGVIIVLLVVLQVFNRMILTKLWQPFYTVLNQLKVFSPSNQTILDHATSEIDEFNDLNKAVSTMSARAVDDYIQLKTFTENAAHEMMTPVAIINSKLDSLLQTDEFTQNQSVLLKDLYDTVTRLTRLNKSMLLLTKIENRLIADEQVIDLKELIDGLLHQFDELFSGLEISVTADLTEHSIKASRFLVEVLFNNLIGNAIRHNHRKGHVHVTLTQAYASINNTGKPSALDMKLLSKRFQKSAESEGTGLGLALCKQVCENCGFKLQYDFTDEQHTFKVIF</sequence>
<protein>
    <recommendedName>
        <fullName evidence="2">histidine kinase</fullName>
        <ecNumber evidence="2">2.7.13.3</ecNumber>
    </recommendedName>
</protein>
<dbReference type="PANTHER" id="PTHR45436:SF5">
    <property type="entry name" value="SENSOR HISTIDINE KINASE TRCS"/>
    <property type="match status" value="1"/>
</dbReference>
<keyword evidence="11" id="KW-1185">Reference proteome</keyword>
<feature type="domain" description="Histidine kinase" evidence="9">
    <location>
        <begin position="216"/>
        <end position="415"/>
    </location>
</feature>
<keyword evidence="8" id="KW-0472">Membrane</keyword>
<evidence type="ECO:0000256" key="7">
    <source>
        <dbReference type="ARBA" id="ARBA00022989"/>
    </source>
</evidence>
<evidence type="ECO:0000256" key="6">
    <source>
        <dbReference type="ARBA" id="ARBA00022777"/>
    </source>
</evidence>
<dbReference type="PANTHER" id="PTHR45436">
    <property type="entry name" value="SENSOR HISTIDINE KINASE YKOH"/>
    <property type="match status" value="1"/>
</dbReference>
<comment type="caution">
    <text evidence="10">The sequence shown here is derived from an EMBL/GenBank/DDBJ whole genome shotgun (WGS) entry which is preliminary data.</text>
</comment>
<feature type="transmembrane region" description="Helical" evidence="8">
    <location>
        <begin position="12"/>
        <end position="30"/>
    </location>
</feature>
<dbReference type="Proteomes" id="UP001500582">
    <property type="component" value="Unassembled WGS sequence"/>
</dbReference>
<keyword evidence="6 10" id="KW-0418">Kinase</keyword>
<name>A0ABP8FPP3_9SPHI</name>
<keyword evidence="7 8" id="KW-1133">Transmembrane helix</keyword>
<dbReference type="Pfam" id="PF02518">
    <property type="entry name" value="HATPase_c"/>
    <property type="match status" value="1"/>
</dbReference>
<dbReference type="InterPro" id="IPR036890">
    <property type="entry name" value="HATPase_C_sf"/>
</dbReference>
<evidence type="ECO:0000259" key="9">
    <source>
        <dbReference type="PROSITE" id="PS50109"/>
    </source>
</evidence>
<keyword evidence="3" id="KW-0597">Phosphoprotein</keyword>
<comment type="catalytic activity">
    <reaction evidence="1">
        <text>ATP + protein L-histidine = ADP + protein N-phospho-L-histidine.</text>
        <dbReference type="EC" id="2.7.13.3"/>
    </reaction>
</comment>
<dbReference type="CDD" id="cd00082">
    <property type="entry name" value="HisKA"/>
    <property type="match status" value="1"/>
</dbReference>
<dbReference type="InterPro" id="IPR003661">
    <property type="entry name" value="HisK_dim/P_dom"/>
</dbReference>
<dbReference type="InterPro" id="IPR003594">
    <property type="entry name" value="HATPase_dom"/>
</dbReference>
<accession>A0ABP8FPP3</accession>
<evidence type="ECO:0000256" key="2">
    <source>
        <dbReference type="ARBA" id="ARBA00012438"/>
    </source>
</evidence>
<reference evidence="11" key="1">
    <citation type="journal article" date="2019" name="Int. J. Syst. Evol. Microbiol.">
        <title>The Global Catalogue of Microorganisms (GCM) 10K type strain sequencing project: providing services to taxonomists for standard genome sequencing and annotation.</title>
        <authorList>
            <consortium name="The Broad Institute Genomics Platform"/>
            <consortium name="The Broad Institute Genome Sequencing Center for Infectious Disease"/>
            <person name="Wu L."/>
            <person name="Ma J."/>
        </authorList>
    </citation>
    <scope>NUCLEOTIDE SEQUENCE [LARGE SCALE GENOMIC DNA]</scope>
    <source>
        <strain evidence="11">JCM 17705</strain>
    </source>
</reference>
<evidence type="ECO:0000256" key="4">
    <source>
        <dbReference type="ARBA" id="ARBA00022679"/>
    </source>
</evidence>
<dbReference type="InterPro" id="IPR050428">
    <property type="entry name" value="TCS_sensor_his_kinase"/>
</dbReference>
<dbReference type="Gene3D" id="3.30.565.10">
    <property type="entry name" value="Histidine kinase-like ATPase, C-terminal domain"/>
    <property type="match status" value="1"/>
</dbReference>
<dbReference type="EMBL" id="BAABFT010000001">
    <property type="protein sequence ID" value="GAA4308500.1"/>
    <property type="molecule type" value="Genomic_DNA"/>
</dbReference>
<dbReference type="SUPFAM" id="SSF55874">
    <property type="entry name" value="ATPase domain of HSP90 chaperone/DNA topoisomerase II/histidine kinase"/>
    <property type="match status" value="1"/>
</dbReference>
<dbReference type="PROSITE" id="PS50109">
    <property type="entry name" value="HIS_KIN"/>
    <property type="match status" value="1"/>
</dbReference>
<keyword evidence="5 8" id="KW-0812">Transmembrane</keyword>
<evidence type="ECO:0000256" key="3">
    <source>
        <dbReference type="ARBA" id="ARBA00022553"/>
    </source>
</evidence>
<dbReference type="GO" id="GO:0016301">
    <property type="term" value="F:kinase activity"/>
    <property type="evidence" value="ECO:0007669"/>
    <property type="project" value="UniProtKB-KW"/>
</dbReference>
<keyword evidence="4" id="KW-0808">Transferase</keyword>
<dbReference type="InterPro" id="IPR005467">
    <property type="entry name" value="His_kinase_dom"/>
</dbReference>
<proteinExistence type="predicted"/>
<gene>
    <name evidence="10" type="ORF">GCM10023149_02440</name>
</gene>
<dbReference type="InterPro" id="IPR036097">
    <property type="entry name" value="HisK_dim/P_sf"/>
</dbReference>
<dbReference type="Gene3D" id="1.10.287.130">
    <property type="match status" value="1"/>
</dbReference>
<evidence type="ECO:0000313" key="10">
    <source>
        <dbReference type="EMBL" id="GAA4308500.1"/>
    </source>
</evidence>